<keyword evidence="1" id="KW-0732">Signal</keyword>
<feature type="chain" id="PRO_5045672962" description="Secreted protein" evidence="1">
    <location>
        <begin position="29"/>
        <end position="102"/>
    </location>
</feature>
<dbReference type="EMBL" id="OZ019902">
    <property type="protein sequence ID" value="CAK9194785.1"/>
    <property type="molecule type" value="Genomic_DNA"/>
</dbReference>
<accession>A0ABP0TFI4</accession>
<name>A0ABP0TFI4_9BRYO</name>
<dbReference type="Proteomes" id="UP001497512">
    <property type="component" value="Chromosome 10"/>
</dbReference>
<evidence type="ECO:0000313" key="3">
    <source>
        <dbReference type="Proteomes" id="UP001497512"/>
    </source>
</evidence>
<feature type="signal peptide" evidence="1">
    <location>
        <begin position="1"/>
        <end position="28"/>
    </location>
</feature>
<keyword evidence="3" id="KW-1185">Reference proteome</keyword>
<evidence type="ECO:0008006" key="4">
    <source>
        <dbReference type="Google" id="ProtNLM"/>
    </source>
</evidence>
<organism evidence="2 3">
    <name type="scientific">Sphagnum troendelagicum</name>
    <dbReference type="NCBI Taxonomy" id="128251"/>
    <lineage>
        <taxon>Eukaryota</taxon>
        <taxon>Viridiplantae</taxon>
        <taxon>Streptophyta</taxon>
        <taxon>Embryophyta</taxon>
        <taxon>Bryophyta</taxon>
        <taxon>Sphagnophytina</taxon>
        <taxon>Sphagnopsida</taxon>
        <taxon>Sphagnales</taxon>
        <taxon>Sphagnaceae</taxon>
        <taxon>Sphagnum</taxon>
    </lineage>
</organism>
<protein>
    <recommendedName>
        <fullName evidence="4">Secreted protein</fullName>
    </recommendedName>
</protein>
<gene>
    <name evidence="2" type="ORF">CSSPTR1EN2_LOCUS2699</name>
</gene>
<evidence type="ECO:0000256" key="1">
    <source>
        <dbReference type="SAM" id="SignalP"/>
    </source>
</evidence>
<sequence length="102" mass="11265">MLLHLLFLLYFKSPIYLFVCAPACVVSAEEPPTSSSLNLLACLLISKKEIEHSPLGLHLFKQGMQTTVHQNTTLPCECQGRRGSLSISFETVSIVSSINQLM</sequence>
<reference evidence="2" key="1">
    <citation type="submission" date="2024-02" db="EMBL/GenBank/DDBJ databases">
        <authorList>
            <consortium name="ELIXIR-Norway"/>
            <consortium name="Elixir Norway"/>
        </authorList>
    </citation>
    <scope>NUCLEOTIDE SEQUENCE</scope>
</reference>
<evidence type="ECO:0000313" key="2">
    <source>
        <dbReference type="EMBL" id="CAK9194785.1"/>
    </source>
</evidence>
<proteinExistence type="predicted"/>